<dbReference type="SUPFAM" id="SSF118215">
    <property type="entry name" value="Proton glutamate symport protein"/>
    <property type="match status" value="2"/>
</dbReference>
<comment type="subcellular location">
    <subcellularLocation>
        <location evidence="1">Membrane</location>
        <topology evidence="1">Multi-pass membrane protein</topology>
    </subcellularLocation>
</comment>
<feature type="transmembrane region" description="Helical" evidence="7">
    <location>
        <begin position="72"/>
        <end position="96"/>
    </location>
</feature>
<feature type="compositionally biased region" description="Low complexity" evidence="6">
    <location>
        <begin position="160"/>
        <end position="190"/>
    </location>
</feature>
<reference evidence="8 9" key="1">
    <citation type="submission" date="2019-03" db="EMBL/GenBank/DDBJ databases">
        <title>Genomic Encyclopedia of Type Strains, Phase III (KMG-III): the genomes of soil and plant-associated and newly described type strains.</title>
        <authorList>
            <person name="Whitman W."/>
        </authorList>
    </citation>
    <scope>NUCLEOTIDE SEQUENCE [LARGE SCALE GENOMIC DNA]</scope>
    <source>
        <strain evidence="8 9">LMG 29544</strain>
    </source>
</reference>
<evidence type="ECO:0000256" key="2">
    <source>
        <dbReference type="ARBA" id="ARBA00022448"/>
    </source>
</evidence>
<feature type="transmembrane region" description="Helical" evidence="7">
    <location>
        <begin position="259"/>
        <end position="281"/>
    </location>
</feature>
<evidence type="ECO:0000256" key="4">
    <source>
        <dbReference type="ARBA" id="ARBA00022989"/>
    </source>
</evidence>
<dbReference type="InterPro" id="IPR001991">
    <property type="entry name" value="Na-dicarboxylate_symporter"/>
</dbReference>
<dbReference type="PANTHER" id="PTHR42865">
    <property type="entry name" value="PROTON/GLUTAMATE-ASPARTATE SYMPORTER"/>
    <property type="match status" value="1"/>
</dbReference>
<dbReference type="AlphaFoldDB" id="A0A4R8LXB9"/>
<name>A0A4R8LXB9_9BURK</name>
<feature type="transmembrane region" description="Helical" evidence="7">
    <location>
        <begin position="425"/>
        <end position="447"/>
    </location>
</feature>
<keyword evidence="9" id="KW-1185">Reference proteome</keyword>
<dbReference type="GO" id="GO:0005886">
    <property type="term" value="C:plasma membrane"/>
    <property type="evidence" value="ECO:0007669"/>
    <property type="project" value="TreeGrafter"/>
</dbReference>
<organism evidence="8 9">
    <name type="scientific">Paraburkholderia rhizosphaerae</name>
    <dbReference type="NCBI Taxonomy" id="480658"/>
    <lineage>
        <taxon>Bacteria</taxon>
        <taxon>Pseudomonadati</taxon>
        <taxon>Pseudomonadota</taxon>
        <taxon>Betaproteobacteria</taxon>
        <taxon>Burkholderiales</taxon>
        <taxon>Burkholderiaceae</taxon>
        <taxon>Paraburkholderia</taxon>
    </lineage>
</organism>
<dbReference type="Pfam" id="PF00375">
    <property type="entry name" value="SDF"/>
    <property type="match status" value="1"/>
</dbReference>
<comment type="caution">
    <text evidence="8">The sequence shown here is derived from an EMBL/GenBank/DDBJ whole genome shotgun (WGS) entry which is preliminary data.</text>
</comment>
<keyword evidence="3 7" id="KW-0812">Transmembrane</keyword>
<keyword evidence="2" id="KW-0813">Transport</keyword>
<dbReference type="PANTHER" id="PTHR42865:SF1">
    <property type="entry name" value="AEROBIC C4-DICARBOXYLATE TRANSPORT PROTEIN"/>
    <property type="match status" value="1"/>
</dbReference>
<protein>
    <submittedName>
        <fullName evidence="8">Na+/H+-dicarboxylate symporter</fullName>
    </submittedName>
</protein>
<feature type="transmembrane region" description="Helical" evidence="7">
    <location>
        <begin position="402"/>
        <end position="419"/>
    </location>
</feature>
<dbReference type="RefSeq" id="WP_243849469.1">
    <property type="nucleotide sequence ID" value="NZ_JBHLUW010000046.1"/>
</dbReference>
<feature type="transmembrane region" description="Helical" evidence="7">
    <location>
        <begin position="459"/>
        <end position="478"/>
    </location>
</feature>
<sequence length="546" mass="56016">MKTLRQLSNSTVVLLLCVATGVLCGVYAAPAGDAVYLIGKLYLAVVNMAAIPLLVVATFFGLRQVLQLPRPVLRVSTIGVLALAGVALCAAVGTVAGRAAMPGSHLSASQYAHLGELVLQSASSGDEVHMALFDDDTGSARDVHTAAAQRQPDDASAQVGQPEAGAAQSAPATASLDVPPAADTPAAAPARQNDTVSHAIVYTVHDLIPDNFYRALAQGRTLAILSGTILFGMAFAALSREQSTMLSSVFEGIYRTLEAIIEHANLMIPALAFGAAAYVASHVDRATLDAMKSFLLCFVSLSVALAALTLAVISVRCGKPFAQVVAALKAPLLVGLMSGSETAPIPHTIEAMSARLGFSRGVVELVVPLGAVFIRAGTALYFALVTVFVANLYARPLDAIDLALIGVASTVAAFASAGQNGVATAGFAGVVLSVLQLPVEAAGVLFIAIDLLCEGPRNVLSLLAVCTVIAFVSAGLPFEQSARTDAHALRGRGQPVLQPGSQLQGQLQGQPVLQFSFSRAQLVLALGCVLMAASLIVLLGVGVGAR</sequence>
<proteinExistence type="predicted"/>
<evidence type="ECO:0000313" key="8">
    <source>
        <dbReference type="EMBL" id="TDY51457.1"/>
    </source>
</evidence>
<dbReference type="InterPro" id="IPR036458">
    <property type="entry name" value="Na:dicarbo_symporter_sf"/>
</dbReference>
<dbReference type="GO" id="GO:0015141">
    <property type="term" value="F:succinate transmembrane transporter activity"/>
    <property type="evidence" value="ECO:0007669"/>
    <property type="project" value="TreeGrafter"/>
</dbReference>
<dbReference type="Proteomes" id="UP000295509">
    <property type="component" value="Unassembled WGS sequence"/>
</dbReference>
<feature type="transmembrane region" description="Helical" evidence="7">
    <location>
        <begin position="221"/>
        <end position="238"/>
    </location>
</feature>
<dbReference type="GO" id="GO:0070778">
    <property type="term" value="P:L-aspartate transmembrane transport"/>
    <property type="evidence" value="ECO:0007669"/>
    <property type="project" value="TreeGrafter"/>
</dbReference>
<gene>
    <name evidence="8" type="ORF">BX592_10725</name>
</gene>
<feature type="transmembrane region" description="Helical" evidence="7">
    <location>
        <begin position="522"/>
        <end position="545"/>
    </location>
</feature>
<feature type="transmembrane region" description="Helical" evidence="7">
    <location>
        <begin position="365"/>
        <end position="390"/>
    </location>
</feature>
<evidence type="ECO:0000256" key="7">
    <source>
        <dbReference type="SAM" id="Phobius"/>
    </source>
</evidence>
<evidence type="ECO:0000256" key="1">
    <source>
        <dbReference type="ARBA" id="ARBA00004141"/>
    </source>
</evidence>
<feature type="transmembrane region" description="Helical" evidence="7">
    <location>
        <begin position="293"/>
        <end position="313"/>
    </location>
</feature>
<evidence type="ECO:0000256" key="3">
    <source>
        <dbReference type="ARBA" id="ARBA00022692"/>
    </source>
</evidence>
<dbReference type="GO" id="GO:0015366">
    <property type="term" value="F:malate:proton symporter activity"/>
    <property type="evidence" value="ECO:0007669"/>
    <property type="project" value="TreeGrafter"/>
</dbReference>
<dbReference type="Gene3D" id="1.10.3860.10">
    <property type="entry name" value="Sodium:dicarboxylate symporter"/>
    <property type="match status" value="1"/>
</dbReference>
<feature type="transmembrane region" description="Helical" evidence="7">
    <location>
        <begin position="38"/>
        <end position="60"/>
    </location>
</feature>
<dbReference type="GO" id="GO:0015138">
    <property type="term" value="F:fumarate transmembrane transporter activity"/>
    <property type="evidence" value="ECO:0007669"/>
    <property type="project" value="TreeGrafter"/>
</dbReference>
<keyword evidence="4 7" id="KW-1133">Transmembrane helix</keyword>
<evidence type="ECO:0000256" key="5">
    <source>
        <dbReference type="ARBA" id="ARBA00023136"/>
    </source>
</evidence>
<keyword evidence="5 7" id="KW-0472">Membrane</keyword>
<dbReference type="EMBL" id="SORE01000007">
    <property type="protein sequence ID" value="TDY51457.1"/>
    <property type="molecule type" value="Genomic_DNA"/>
</dbReference>
<evidence type="ECO:0000313" key="9">
    <source>
        <dbReference type="Proteomes" id="UP000295509"/>
    </source>
</evidence>
<evidence type="ECO:0000256" key="6">
    <source>
        <dbReference type="SAM" id="MobiDB-lite"/>
    </source>
</evidence>
<feature type="region of interest" description="Disordered" evidence="6">
    <location>
        <begin position="141"/>
        <end position="190"/>
    </location>
</feature>
<accession>A0A4R8LXB9</accession>
<dbReference type="PRINTS" id="PR00173">
    <property type="entry name" value="EDTRNSPORT"/>
</dbReference>